<sequence>MVPNLLLSRLSTEGNSRLCVSVRDYYCYRLQTRPAIFNPILLSASKFNEEGDSKVPC</sequence>
<reference evidence="1" key="4">
    <citation type="submission" date="2019-03" db="UniProtKB">
        <authorList>
            <consortium name="EnsemblPlants"/>
        </authorList>
    </citation>
    <scope>IDENTIFICATION</scope>
</reference>
<name>A0A453NY24_AEGTS</name>
<protein>
    <submittedName>
        <fullName evidence="1">Uncharacterized protein</fullName>
    </submittedName>
</protein>
<reference evidence="1" key="5">
    <citation type="journal article" date="2021" name="G3 (Bethesda)">
        <title>Aegilops tauschii genome assembly Aet v5.0 features greater sequence contiguity and improved annotation.</title>
        <authorList>
            <person name="Wang L."/>
            <person name="Zhu T."/>
            <person name="Rodriguez J.C."/>
            <person name="Deal K.R."/>
            <person name="Dubcovsky J."/>
            <person name="McGuire P.E."/>
            <person name="Lux T."/>
            <person name="Spannagl M."/>
            <person name="Mayer K.F.X."/>
            <person name="Baldrich P."/>
            <person name="Meyers B.C."/>
            <person name="Huo N."/>
            <person name="Gu Y.Q."/>
            <person name="Zhou H."/>
            <person name="Devos K.M."/>
            <person name="Bennetzen J.L."/>
            <person name="Unver T."/>
            <person name="Budak H."/>
            <person name="Gulick P.J."/>
            <person name="Galiba G."/>
            <person name="Kalapos B."/>
            <person name="Nelson D.R."/>
            <person name="Li P."/>
            <person name="You F.M."/>
            <person name="Luo M.C."/>
            <person name="Dvorak J."/>
        </authorList>
    </citation>
    <scope>NUCLEOTIDE SEQUENCE [LARGE SCALE GENOMIC DNA]</scope>
    <source>
        <strain evidence="1">cv. AL8/78</strain>
    </source>
</reference>
<dbReference type="AlphaFoldDB" id="A0A453NY24"/>
<dbReference type="Gramene" id="AET6Gv20545900.3">
    <property type="protein sequence ID" value="AET6Gv20545900.3"/>
    <property type="gene ID" value="AET6Gv20545900"/>
</dbReference>
<keyword evidence="2" id="KW-1185">Reference proteome</keyword>
<reference evidence="2" key="1">
    <citation type="journal article" date="2014" name="Science">
        <title>Ancient hybridizations among the ancestral genomes of bread wheat.</title>
        <authorList>
            <consortium name="International Wheat Genome Sequencing Consortium,"/>
            <person name="Marcussen T."/>
            <person name="Sandve S.R."/>
            <person name="Heier L."/>
            <person name="Spannagl M."/>
            <person name="Pfeifer M."/>
            <person name="Jakobsen K.S."/>
            <person name="Wulff B.B."/>
            <person name="Steuernagel B."/>
            <person name="Mayer K.F."/>
            <person name="Olsen O.A."/>
        </authorList>
    </citation>
    <scope>NUCLEOTIDE SEQUENCE [LARGE SCALE GENOMIC DNA]</scope>
    <source>
        <strain evidence="2">cv. AL8/78</strain>
    </source>
</reference>
<organism evidence="1 2">
    <name type="scientific">Aegilops tauschii subsp. strangulata</name>
    <name type="common">Goatgrass</name>
    <dbReference type="NCBI Taxonomy" id="200361"/>
    <lineage>
        <taxon>Eukaryota</taxon>
        <taxon>Viridiplantae</taxon>
        <taxon>Streptophyta</taxon>
        <taxon>Embryophyta</taxon>
        <taxon>Tracheophyta</taxon>
        <taxon>Spermatophyta</taxon>
        <taxon>Magnoliopsida</taxon>
        <taxon>Liliopsida</taxon>
        <taxon>Poales</taxon>
        <taxon>Poaceae</taxon>
        <taxon>BOP clade</taxon>
        <taxon>Pooideae</taxon>
        <taxon>Triticodae</taxon>
        <taxon>Triticeae</taxon>
        <taxon>Triticinae</taxon>
        <taxon>Aegilops</taxon>
    </lineage>
</organism>
<evidence type="ECO:0000313" key="1">
    <source>
        <dbReference type="EnsemblPlants" id="AET6Gv20545900.3"/>
    </source>
</evidence>
<evidence type="ECO:0000313" key="2">
    <source>
        <dbReference type="Proteomes" id="UP000015105"/>
    </source>
</evidence>
<dbReference type="EnsemblPlants" id="AET6Gv20545900.3">
    <property type="protein sequence ID" value="AET6Gv20545900.3"/>
    <property type="gene ID" value="AET6Gv20545900"/>
</dbReference>
<dbReference type="Proteomes" id="UP000015105">
    <property type="component" value="Chromosome 6D"/>
</dbReference>
<reference evidence="1" key="3">
    <citation type="journal article" date="2017" name="Nature">
        <title>Genome sequence of the progenitor of the wheat D genome Aegilops tauschii.</title>
        <authorList>
            <person name="Luo M.C."/>
            <person name="Gu Y.Q."/>
            <person name="Puiu D."/>
            <person name="Wang H."/>
            <person name="Twardziok S.O."/>
            <person name="Deal K.R."/>
            <person name="Huo N."/>
            <person name="Zhu T."/>
            <person name="Wang L."/>
            <person name="Wang Y."/>
            <person name="McGuire P.E."/>
            <person name="Liu S."/>
            <person name="Long H."/>
            <person name="Ramasamy R.K."/>
            <person name="Rodriguez J.C."/>
            <person name="Van S.L."/>
            <person name="Yuan L."/>
            <person name="Wang Z."/>
            <person name="Xia Z."/>
            <person name="Xiao L."/>
            <person name="Anderson O.D."/>
            <person name="Ouyang S."/>
            <person name="Liang Y."/>
            <person name="Zimin A.V."/>
            <person name="Pertea G."/>
            <person name="Qi P."/>
            <person name="Bennetzen J.L."/>
            <person name="Dai X."/>
            <person name="Dawson M.W."/>
            <person name="Muller H.G."/>
            <person name="Kugler K."/>
            <person name="Rivarola-Duarte L."/>
            <person name="Spannagl M."/>
            <person name="Mayer K.F.X."/>
            <person name="Lu F.H."/>
            <person name="Bevan M.W."/>
            <person name="Leroy P."/>
            <person name="Li P."/>
            <person name="You F.M."/>
            <person name="Sun Q."/>
            <person name="Liu Z."/>
            <person name="Lyons E."/>
            <person name="Wicker T."/>
            <person name="Salzberg S.L."/>
            <person name="Devos K.M."/>
            <person name="Dvorak J."/>
        </authorList>
    </citation>
    <scope>NUCLEOTIDE SEQUENCE [LARGE SCALE GENOMIC DNA]</scope>
    <source>
        <strain evidence="1">cv. AL8/78</strain>
    </source>
</reference>
<accession>A0A453NY24</accession>
<proteinExistence type="predicted"/>
<reference evidence="2" key="2">
    <citation type="journal article" date="2017" name="Nat. Plants">
        <title>The Aegilops tauschii genome reveals multiple impacts of transposons.</title>
        <authorList>
            <person name="Zhao G."/>
            <person name="Zou C."/>
            <person name="Li K."/>
            <person name="Wang K."/>
            <person name="Li T."/>
            <person name="Gao L."/>
            <person name="Zhang X."/>
            <person name="Wang H."/>
            <person name="Yang Z."/>
            <person name="Liu X."/>
            <person name="Jiang W."/>
            <person name="Mao L."/>
            <person name="Kong X."/>
            <person name="Jiao Y."/>
            <person name="Jia J."/>
        </authorList>
    </citation>
    <scope>NUCLEOTIDE SEQUENCE [LARGE SCALE GENOMIC DNA]</scope>
    <source>
        <strain evidence="2">cv. AL8/78</strain>
    </source>
</reference>